<evidence type="ECO:0008006" key="4">
    <source>
        <dbReference type="Google" id="ProtNLM"/>
    </source>
</evidence>
<comment type="caution">
    <text evidence="2">The sequence shown here is derived from an EMBL/GenBank/DDBJ whole genome shotgun (WGS) entry which is preliminary data.</text>
</comment>
<proteinExistence type="predicted"/>
<evidence type="ECO:0000313" key="2">
    <source>
        <dbReference type="EMBL" id="TVT56309.1"/>
    </source>
</evidence>
<gene>
    <name evidence="2" type="ORF">FHK82_07445</name>
</gene>
<dbReference type="Proteomes" id="UP000317355">
    <property type="component" value="Unassembled WGS sequence"/>
</dbReference>
<organism evidence="2 3">
    <name type="scientific">Sedimenticola thiotaurini</name>
    <dbReference type="NCBI Taxonomy" id="1543721"/>
    <lineage>
        <taxon>Bacteria</taxon>
        <taxon>Pseudomonadati</taxon>
        <taxon>Pseudomonadota</taxon>
        <taxon>Gammaproteobacteria</taxon>
        <taxon>Chromatiales</taxon>
        <taxon>Sedimenticolaceae</taxon>
        <taxon>Sedimenticola</taxon>
    </lineage>
</organism>
<dbReference type="PROSITE" id="PS51257">
    <property type="entry name" value="PROKAR_LIPOPROTEIN"/>
    <property type="match status" value="1"/>
</dbReference>
<evidence type="ECO:0000256" key="1">
    <source>
        <dbReference type="SAM" id="SignalP"/>
    </source>
</evidence>
<dbReference type="EMBL" id="VMRY01000024">
    <property type="protein sequence ID" value="TVT56309.1"/>
    <property type="molecule type" value="Genomic_DNA"/>
</dbReference>
<keyword evidence="1" id="KW-0732">Signal</keyword>
<feature type="chain" id="PRO_5021870492" description="Dicarboxylate transport domain-containing protein" evidence="1">
    <location>
        <begin position="21"/>
        <end position="689"/>
    </location>
</feature>
<accession>A0A558D5N6</accession>
<sequence length="689" mass="75031">MLLRAAVLGLLLAISCSLSAAEVLSVMLGDIGNDEWYARDVVLELNFSSDQDHFKFSASEIAHPALTGPIKSFIFDCKKGLIKDRRIECQQGSADLVYMGVKQRKINLIFNINIDSQDYIIKANNISLSSGKLDVQIKGHKQNWQIETGGRGIQLDKLGSFLPVSAGPLKAYSVKATVNFKAKAHGSQAYVSAAEWRLDYNNLSFSDQAAEYLGEGLAGEWVGSLRQKSGKWSGAQQVKLTKGELLTPQFYLPLVNHSVTLTTDLTYQPKGTLLTLSAVDFKHDDLSAFTGDVVLTLGSTPLIQSIAITVPPVEIAALFRTYLLPVLANPLLEDIELAGKVAIDLMRQGEKTEVAMVLDHIHIEQGLKQSGKGTGQFALYDVNGHFNWSDEKAPDSEISWRGGHLFGGITLGPAAIHMNMAGQRLTLAKSTAIPILDGRLQAEQFELTQGLKGPKVRFQGYLTPITMESISTALGWPPLSGQLSGMIPGIAYEDGVIAVEGLALVKIFDGDILIKQLKLEDLFGALPALTANLEMKNVDLETLTRTFSFGKITGKLGGRIDGLRLEDWQPVAFDARFETPADDESRHRINQKAVDNISNLGGAGVSGAISRSFLRFFEEFGYARLGISCRLERGICHMGGIEPAERGYYLVKGGGIPRIDIMGFNQKTDWHILLSKLKQISSGGAPVIE</sequence>
<dbReference type="AlphaFoldDB" id="A0A558D5N6"/>
<name>A0A558D5N6_9GAMM</name>
<feature type="signal peptide" evidence="1">
    <location>
        <begin position="1"/>
        <end position="20"/>
    </location>
</feature>
<reference evidence="2 3" key="1">
    <citation type="submission" date="2019-07" db="EMBL/GenBank/DDBJ databases">
        <title>The pathways for chlorine oxyanion respiration interact through the shared metabolite chlorate.</title>
        <authorList>
            <person name="Barnum T.P."/>
            <person name="Cheng Y."/>
            <person name="Hill K.A."/>
            <person name="Lucas L.N."/>
            <person name="Carlson H.K."/>
            <person name="Coates J.D."/>
        </authorList>
    </citation>
    <scope>NUCLEOTIDE SEQUENCE [LARGE SCALE GENOMIC DNA]</scope>
    <source>
        <strain evidence="2">BK-3</strain>
    </source>
</reference>
<protein>
    <recommendedName>
        <fullName evidence="4">Dicarboxylate transport domain-containing protein</fullName>
    </recommendedName>
</protein>
<evidence type="ECO:0000313" key="3">
    <source>
        <dbReference type="Proteomes" id="UP000317355"/>
    </source>
</evidence>